<name>A0A3N4MGN2_9BACT</name>
<dbReference type="RefSeq" id="WP_120514397.1">
    <property type="nucleotide sequence ID" value="NZ_QXZY01000001.1"/>
</dbReference>
<dbReference type="Proteomes" id="UP000279089">
    <property type="component" value="Unassembled WGS sequence"/>
</dbReference>
<accession>A0A3N4MGN2</accession>
<evidence type="ECO:0000313" key="2">
    <source>
        <dbReference type="Proteomes" id="UP000279089"/>
    </source>
</evidence>
<dbReference type="EMBL" id="RMBX01000001">
    <property type="protein sequence ID" value="RPD43124.1"/>
    <property type="molecule type" value="Genomic_DNA"/>
</dbReference>
<gene>
    <name evidence="1" type="ORF">EG028_02180</name>
</gene>
<organism evidence="1 2">
    <name type="scientific">Chitinophaga barathri</name>
    <dbReference type="NCBI Taxonomy" id="1647451"/>
    <lineage>
        <taxon>Bacteria</taxon>
        <taxon>Pseudomonadati</taxon>
        <taxon>Bacteroidota</taxon>
        <taxon>Chitinophagia</taxon>
        <taxon>Chitinophagales</taxon>
        <taxon>Chitinophagaceae</taxon>
        <taxon>Chitinophaga</taxon>
    </lineage>
</organism>
<sequence length="164" mass="18728">MYSESHEGIIAETNWSCDELGIILSVSTHQLPLTPPGPRGELTELTGFYFRPYLGWVLISYRGYRSACQFCAHEMPSRIEWPLSIMQLNVTNHTTQETEKMAYLLTDAARRQMRDMLEKQRLRYRNATDLAAEYNAVENIVPVSFMFFMAGLPSLSGGRTTLPL</sequence>
<dbReference type="AlphaFoldDB" id="A0A3N4MGN2"/>
<proteinExistence type="predicted"/>
<evidence type="ECO:0000313" key="1">
    <source>
        <dbReference type="EMBL" id="RPD43124.1"/>
    </source>
</evidence>
<keyword evidence="2" id="KW-1185">Reference proteome</keyword>
<comment type="caution">
    <text evidence="1">The sequence shown here is derived from an EMBL/GenBank/DDBJ whole genome shotgun (WGS) entry which is preliminary data.</text>
</comment>
<protein>
    <submittedName>
        <fullName evidence="1">Uncharacterized protein</fullName>
    </submittedName>
</protein>
<reference evidence="2" key="1">
    <citation type="submission" date="2018-11" db="EMBL/GenBank/DDBJ databases">
        <title>Chitinophaga lutea sp.nov., isolate from arsenic contaminated soil.</title>
        <authorList>
            <person name="Zong Y."/>
        </authorList>
    </citation>
    <scope>NUCLEOTIDE SEQUENCE [LARGE SCALE GENOMIC DNA]</scope>
    <source>
        <strain evidence="2">YLT18</strain>
    </source>
</reference>